<evidence type="ECO:0000256" key="1">
    <source>
        <dbReference type="SAM" id="Coils"/>
    </source>
</evidence>
<feature type="coiled-coil region" evidence="1">
    <location>
        <begin position="914"/>
        <end position="941"/>
    </location>
</feature>
<sequence length="1043" mass="116867">MSSYADRRRQITARAPHTDLAAAWDEDPDLALDMAEVVNHLPTLHRGLTSGVVDRQRRVAASSSLPRLNPHMVAEALPDLPMDVRRVLSRHIRTRRLSALADALLSSAHDIWGAREAARLLPVCSRPVVEEWLPRLEHAVSMTALAKHHPAVMLARAQAELPTADRDSWWSRHLAAIDELIPYDPAAVLELIERYGPSVHMPFSLAKSAYLARVDASRFIKQLPDRTYRLSRPAYRALVDANPPELVWLGRHNMLPVLRAMPPSRREAFWDAVNADKDMSQATIDLPTMHELPRARRVAEARRMRTIALAKGQEGAANQVAQFLPYDEAKETLVELTRAGEATSRLVGYSLLIACAAKDFRLDELLPWLVDRLKRDQDPVRLAAFQALAAASPRAFGEARELTQLATDAFNARDLSSYSTEALLRLCCKLLAHNDSQVALGIIEALWKRDGWTDLPRLDLMLRRGQEHEIYRVLKPVIDEHNGWTVYYPLQNLVAALGRRAWDMPDLLEPLWPSITEGDESDARFAVRHLLADPRTRDVRVARILDADPSAIFLPEVLAVVQSTRTDLLDVVFADEPPQGRFAPSDVRRIPLGMGQTHRWLPSQRARYAQLLESLADSEHAREIRASAIRTLGTVRGHNAVRYLSSEDELIAQAALAVLPFHPDPVEALQHLVDRALSGNRGQAELTAMYTIRRCARRVTPSRLAELVVAQSGPVTVRKELLRLISFFRLPDAVGLLHQAWHVENQHRDVRAAITFQALSWLDDPPAWELLRAAVTGPREVAMQAIRVQPYTVPVRHRAGVAALIHQVAIGSDDWLRATAMFGLCDWLPWYPAALSALSNAITNLEERVAWENAARALPYLVQRPEVAAHLIDILRTLAELTSHDAEADRDRPALQRIRLIFRSLRRSRWHHDVHGYARELVEALADIDEIRRELAQLLLATGRFDSADHAIADLRAVDELVAGRPVLASNVRWNAQPGQWNADTMLAAASSVQSGHLAVRVLAAGGPHFGWPEGWRALLKELRQHSDAEVRDAAMQIMTASE</sequence>
<protein>
    <recommendedName>
        <fullName evidence="4">HEAT repeat domain-containing protein</fullName>
    </recommendedName>
</protein>
<comment type="caution">
    <text evidence="2">The sequence shown here is derived from an EMBL/GenBank/DDBJ whole genome shotgun (WGS) entry which is preliminary data.</text>
</comment>
<accession>A0ABS8ZB65</accession>
<dbReference type="InterPro" id="IPR016024">
    <property type="entry name" value="ARM-type_fold"/>
</dbReference>
<dbReference type="EMBL" id="JAJVCN010000002">
    <property type="protein sequence ID" value="MCE7005115.1"/>
    <property type="molecule type" value="Genomic_DNA"/>
</dbReference>
<evidence type="ECO:0000313" key="3">
    <source>
        <dbReference type="Proteomes" id="UP001521150"/>
    </source>
</evidence>
<name>A0ABS8ZB65_9PSEU</name>
<organism evidence="2 3">
    <name type="scientific">Kibdelosporangium philippinense</name>
    <dbReference type="NCBI Taxonomy" id="211113"/>
    <lineage>
        <taxon>Bacteria</taxon>
        <taxon>Bacillati</taxon>
        <taxon>Actinomycetota</taxon>
        <taxon>Actinomycetes</taxon>
        <taxon>Pseudonocardiales</taxon>
        <taxon>Pseudonocardiaceae</taxon>
        <taxon>Kibdelosporangium</taxon>
    </lineage>
</organism>
<evidence type="ECO:0000313" key="2">
    <source>
        <dbReference type="EMBL" id="MCE7005115.1"/>
    </source>
</evidence>
<evidence type="ECO:0008006" key="4">
    <source>
        <dbReference type="Google" id="ProtNLM"/>
    </source>
</evidence>
<reference evidence="2 3" key="1">
    <citation type="submission" date="2021-12" db="EMBL/GenBank/DDBJ databases">
        <title>Genome sequence of Kibdelosporangium philippinense ATCC 49844.</title>
        <authorList>
            <person name="Fedorov E.A."/>
            <person name="Omeragic M."/>
            <person name="Shalygina K.F."/>
            <person name="Maclea K.S."/>
        </authorList>
    </citation>
    <scope>NUCLEOTIDE SEQUENCE [LARGE SCALE GENOMIC DNA]</scope>
    <source>
        <strain evidence="2 3">ATCC 49844</strain>
    </source>
</reference>
<gene>
    <name evidence="2" type="ORF">LWC34_20120</name>
</gene>
<dbReference type="Proteomes" id="UP001521150">
    <property type="component" value="Unassembled WGS sequence"/>
</dbReference>
<dbReference type="RefSeq" id="WP_233726714.1">
    <property type="nucleotide sequence ID" value="NZ_JAJVCN010000002.1"/>
</dbReference>
<dbReference type="SUPFAM" id="SSF48371">
    <property type="entry name" value="ARM repeat"/>
    <property type="match status" value="1"/>
</dbReference>
<keyword evidence="1" id="KW-0175">Coiled coil</keyword>
<keyword evidence="3" id="KW-1185">Reference proteome</keyword>
<proteinExistence type="predicted"/>